<dbReference type="InterPro" id="IPR056442">
    <property type="entry name" value="GINT1_N"/>
</dbReference>
<proteinExistence type="predicted"/>
<protein>
    <recommendedName>
        <fullName evidence="1">Glucosamine inositolphosphorylceramide transferase 1 N-terminal domain-containing protein</fullName>
    </recommendedName>
</protein>
<accession>A0ABS4BPX8</accession>
<keyword evidence="3" id="KW-1185">Reference proteome</keyword>
<name>A0ABS4BPX8_9FLAO</name>
<dbReference type="RefSeq" id="WP_209651919.1">
    <property type="nucleotide sequence ID" value="NZ_JAGJCB010000001.1"/>
</dbReference>
<reference evidence="2 3" key="1">
    <citation type="submission" date="2021-04" db="EMBL/GenBank/DDBJ databases">
        <title>Mariniflexile gromovii gen. nov., sp. nov., a gliding bacterium isolated from the sea urchin Strongylocentrotus intermedius.</title>
        <authorList>
            <person name="Ko S."/>
            <person name="Le V."/>
            <person name="Ahn C.-Y."/>
            <person name="Oh H.-M."/>
        </authorList>
    </citation>
    <scope>NUCLEOTIDE SEQUENCE [LARGE SCALE GENOMIC DNA]</scope>
    <source>
        <strain evidence="2 3">KCTC 12570</strain>
    </source>
</reference>
<dbReference type="Pfam" id="PF24793">
    <property type="entry name" value="GINT1_N"/>
    <property type="match status" value="1"/>
</dbReference>
<feature type="domain" description="Glucosamine inositolphosphorylceramide transferase 1 N-terminal" evidence="1">
    <location>
        <begin position="206"/>
        <end position="412"/>
    </location>
</feature>
<evidence type="ECO:0000313" key="2">
    <source>
        <dbReference type="EMBL" id="MBP0902473.1"/>
    </source>
</evidence>
<dbReference type="Proteomes" id="UP000670776">
    <property type="component" value="Unassembled WGS sequence"/>
</dbReference>
<dbReference type="Gene3D" id="2.115.10.20">
    <property type="entry name" value="Glycosyl hydrolase domain, family 43"/>
    <property type="match status" value="1"/>
</dbReference>
<organism evidence="2 3">
    <name type="scientific">Mariniflexile gromovii</name>
    <dbReference type="NCBI Taxonomy" id="362523"/>
    <lineage>
        <taxon>Bacteria</taxon>
        <taxon>Pseudomonadati</taxon>
        <taxon>Bacteroidota</taxon>
        <taxon>Flavobacteriia</taxon>
        <taxon>Flavobacteriales</taxon>
        <taxon>Flavobacteriaceae</taxon>
        <taxon>Mariniflexile</taxon>
    </lineage>
</organism>
<evidence type="ECO:0000259" key="1">
    <source>
        <dbReference type="Pfam" id="PF24793"/>
    </source>
</evidence>
<sequence>MLRFIGRRFTNFKTSPFNKIDLNKASKELKNLRILNSKKDLELYDWIILEKKANIQNNFSKHTKKGFLTINVSFDEVLFSVMNYSHINLDLLIYNSEISKDWIKISKTELSIENGMFNNIFKLLFSYSIYLRKFIKNYEDDIIARKNLKILNNREVKFKKIKLYFNYINLCFILLRRKLDVKQKNWKLAVSNKNKPEILLNQPKDSFWADPFIIKHDNYSVIYFEELKEDGLGKISCVTLDENFDILEKKTIIDENYHLSFPNVFFINDNYYMIPESSQKKTLEIYKCKNFPFEWMPYMELMNNIKLLDAIWLFHDGLYWIFANKVEDFEHDNNERLYLYYSKNLFSKDWEPHVKNPIVTNLETSRNAGDFLQKNGKIFRISQNCKNGYGNNLVVNKITELTTLNYSEEKVEEIFPPNGYEGMHTMNTDKGVSVFDYLKAE</sequence>
<evidence type="ECO:0000313" key="3">
    <source>
        <dbReference type="Proteomes" id="UP000670776"/>
    </source>
</evidence>
<dbReference type="EMBL" id="JAGJCB010000001">
    <property type="protein sequence ID" value="MBP0902473.1"/>
    <property type="molecule type" value="Genomic_DNA"/>
</dbReference>
<gene>
    <name evidence="2" type="ORF">J8H85_01420</name>
</gene>
<dbReference type="SUPFAM" id="SSF75005">
    <property type="entry name" value="Arabinanase/levansucrase/invertase"/>
    <property type="match status" value="1"/>
</dbReference>
<comment type="caution">
    <text evidence="2">The sequence shown here is derived from an EMBL/GenBank/DDBJ whole genome shotgun (WGS) entry which is preliminary data.</text>
</comment>
<dbReference type="InterPro" id="IPR023296">
    <property type="entry name" value="Glyco_hydro_beta-prop_sf"/>
</dbReference>